<feature type="compositionally biased region" description="Basic and acidic residues" evidence="1">
    <location>
        <begin position="191"/>
        <end position="238"/>
    </location>
</feature>
<keyword evidence="3" id="KW-1185">Reference proteome</keyword>
<dbReference type="Proteomes" id="UP000756921">
    <property type="component" value="Unassembled WGS sequence"/>
</dbReference>
<sequence length="323" mass="36518">MDAIVNKIRKDLIKHIISYQGENVTQRLMSELNYAIFLTIPEKIRIEDMKQSTEFREEMMGVFEEKDPTKPGTPYLGQLKEQDSCYAARNCKFDFGQTLYQCTSCKKNFVCEEHKTSTCMLCLAGIATKETKEVTGSDKDREDSKSIVKYDAHSEDQDAESGEEDAESGDEDAESGDEDAESGDEDANATSKDKGEDESEGKNVDSRDIGTRERSAAITKDIDEKEDPLSKEKGQERAAKFQVEDIQNLSMDDFHFKGGNFITELQVCQVQTRSGELIWVVLQDYVKLKEDYVKREADSDGNESDRSRSGFGWKNRKNADIGM</sequence>
<proteinExistence type="predicted"/>
<comment type="caution">
    <text evidence="2">The sequence shown here is derived from an EMBL/GenBank/DDBJ whole genome shotgun (WGS) entry which is preliminary data.</text>
</comment>
<dbReference type="AlphaFoldDB" id="A0A9P6G7E4"/>
<feature type="region of interest" description="Disordered" evidence="1">
    <location>
        <begin position="293"/>
        <end position="323"/>
    </location>
</feature>
<gene>
    <name evidence="2" type="ORF">PMIN01_11801</name>
</gene>
<protein>
    <submittedName>
        <fullName evidence="2">Uncharacterized protein</fullName>
    </submittedName>
</protein>
<evidence type="ECO:0000256" key="1">
    <source>
        <dbReference type="SAM" id="MobiDB-lite"/>
    </source>
</evidence>
<feature type="compositionally biased region" description="Basic and acidic residues" evidence="1">
    <location>
        <begin position="293"/>
        <end position="308"/>
    </location>
</feature>
<name>A0A9P6G7E4_9PLEO</name>
<feature type="region of interest" description="Disordered" evidence="1">
    <location>
        <begin position="132"/>
        <end position="238"/>
    </location>
</feature>
<feature type="compositionally biased region" description="Acidic residues" evidence="1">
    <location>
        <begin position="157"/>
        <end position="187"/>
    </location>
</feature>
<evidence type="ECO:0000313" key="2">
    <source>
        <dbReference type="EMBL" id="KAF9729868.1"/>
    </source>
</evidence>
<dbReference type="EMBL" id="WJXW01000015">
    <property type="protein sequence ID" value="KAF9729868.1"/>
    <property type="molecule type" value="Genomic_DNA"/>
</dbReference>
<dbReference type="OrthoDB" id="3686174at2759"/>
<accession>A0A9P6G7E4</accession>
<reference evidence="2" key="1">
    <citation type="journal article" date="2020" name="Mol. Plant Microbe Interact.">
        <title>Genome Sequence of the Biocontrol Agent Coniothyrium minitans strain Conio (IMI 134523).</title>
        <authorList>
            <person name="Patel D."/>
            <person name="Shittu T.A."/>
            <person name="Baroncelli R."/>
            <person name="Muthumeenakshi S."/>
            <person name="Osborne T.H."/>
            <person name="Janganan T.K."/>
            <person name="Sreenivasaprasad S."/>
        </authorList>
    </citation>
    <scope>NUCLEOTIDE SEQUENCE</scope>
    <source>
        <strain evidence="2">Conio</strain>
    </source>
</reference>
<evidence type="ECO:0000313" key="3">
    <source>
        <dbReference type="Proteomes" id="UP000756921"/>
    </source>
</evidence>
<feature type="compositionally biased region" description="Basic and acidic residues" evidence="1">
    <location>
        <begin position="132"/>
        <end position="156"/>
    </location>
</feature>
<organism evidence="2 3">
    <name type="scientific">Paraphaeosphaeria minitans</name>
    <dbReference type="NCBI Taxonomy" id="565426"/>
    <lineage>
        <taxon>Eukaryota</taxon>
        <taxon>Fungi</taxon>
        <taxon>Dikarya</taxon>
        <taxon>Ascomycota</taxon>
        <taxon>Pezizomycotina</taxon>
        <taxon>Dothideomycetes</taxon>
        <taxon>Pleosporomycetidae</taxon>
        <taxon>Pleosporales</taxon>
        <taxon>Massarineae</taxon>
        <taxon>Didymosphaeriaceae</taxon>
        <taxon>Paraphaeosphaeria</taxon>
    </lineage>
</organism>